<evidence type="ECO:0000256" key="5">
    <source>
        <dbReference type="ARBA" id="ARBA00023014"/>
    </source>
</evidence>
<evidence type="ECO:0000256" key="3">
    <source>
        <dbReference type="ARBA" id="ARBA00023002"/>
    </source>
</evidence>
<feature type="domain" description="4Fe-4S ferredoxin-type" evidence="7">
    <location>
        <begin position="316"/>
        <end position="345"/>
    </location>
</feature>
<dbReference type="GO" id="GO:0005886">
    <property type="term" value="C:plasma membrane"/>
    <property type="evidence" value="ECO:0007669"/>
    <property type="project" value="TreeGrafter"/>
</dbReference>
<dbReference type="PROSITE" id="PS51379">
    <property type="entry name" value="4FE4S_FER_2"/>
    <property type="match status" value="2"/>
</dbReference>
<dbReference type="Gene3D" id="1.10.1060.10">
    <property type="entry name" value="Alpha-helical ferredoxin"/>
    <property type="match status" value="1"/>
</dbReference>
<keyword evidence="5" id="KW-0411">Iron-sulfur</keyword>
<evidence type="ECO:0000256" key="6">
    <source>
        <dbReference type="SAM" id="Phobius"/>
    </source>
</evidence>
<reference evidence="8 9" key="1">
    <citation type="submission" date="2016-10" db="EMBL/GenBank/DDBJ databases">
        <authorList>
            <person name="de Groot N.N."/>
        </authorList>
    </citation>
    <scope>NUCLEOTIDE SEQUENCE [LARGE SCALE GENOMIC DNA]</scope>
    <source>
        <strain evidence="8 9">LMG 2247</strain>
    </source>
</reference>
<dbReference type="FunFam" id="1.10.1060.10:FF:000014">
    <property type="entry name" value="DgcB, Dimethylglycine catabolism"/>
    <property type="match status" value="1"/>
</dbReference>
<dbReference type="EMBL" id="FNCJ01000014">
    <property type="protein sequence ID" value="SDH86579.1"/>
    <property type="molecule type" value="Genomic_DNA"/>
</dbReference>
<dbReference type="RefSeq" id="WP_090688654.1">
    <property type="nucleotide sequence ID" value="NZ_CADERL010000010.1"/>
</dbReference>
<dbReference type="InterPro" id="IPR004017">
    <property type="entry name" value="Cys_rich_dom"/>
</dbReference>
<dbReference type="GO" id="GO:0016491">
    <property type="term" value="F:oxidoreductase activity"/>
    <property type="evidence" value="ECO:0007669"/>
    <property type="project" value="UniProtKB-KW"/>
</dbReference>
<dbReference type="InterPro" id="IPR051460">
    <property type="entry name" value="HdrC_iron-sulfur_subunit"/>
</dbReference>
<keyword evidence="3" id="KW-0560">Oxidoreductase</keyword>
<gene>
    <name evidence="8" type="ORF">SAMN05216466_11426</name>
</gene>
<dbReference type="Proteomes" id="UP000199706">
    <property type="component" value="Unassembled WGS sequence"/>
</dbReference>
<dbReference type="InterPro" id="IPR017900">
    <property type="entry name" value="4Fe4S_Fe_S_CS"/>
</dbReference>
<keyword evidence="1" id="KW-0004">4Fe-4S</keyword>
<feature type="domain" description="4Fe-4S ferredoxin-type" evidence="7">
    <location>
        <begin position="243"/>
        <end position="273"/>
    </location>
</feature>
<evidence type="ECO:0000313" key="9">
    <source>
        <dbReference type="Proteomes" id="UP000199706"/>
    </source>
</evidence>
<keyword evidence="2" id="KW-0479">Metal-binding</keyword>
<feature type="transmembrane region" description="Helical" evidence="6">
    <location>
        <begin position="69"/>
        <end position="90"/>
    </location>
</feature>
<dbReference type="Pfam" id="PF11982">
    <property type="entry name" value="DUF3483"/>
    <property type="match status" value="1"/>
</dbReference>
<organism evidence="8 9">
    <name type="scientific">Paraburkholderia phenazinium</name>
    <dbReference type="NCBI Taxonomy" id="60549"/>
    <lineage>
        <taxon>Bacteria</taxon>
        <taxon>Pseudomonadati</taxon>
        <taxon>Pseudomonadota</taxon>
        <taxon>Betaproteobacteria</taxon>
        <taxon>Burkholderiales</taxon>
        <taxon>Burkholderiaceae</taxon>
        <taxon>Paraburkholderia</taxon>
    </lineage>
</organism>
<dbReference type="GO" id="GO:0046872">
    <property type="term" value="F:metal ion binding"/>
    <property type="evidence" value="ECO:0007669"/>
    <property type="project" value="UniProtKB-KW"/>
</dbReference>
<keyword evidence="6" id="KW-0812">Transmembrane</keyword>
<dbReference type="Pfam" id="PF02754">
    <property type="entry name" value="CCG"/>
    <property type="match status" value="2"/>
</dbReference>
<proteinExistence type="predicted"/>
<keyword evidence="6" id="KW-0472">Membrane</keyword>
<dbReference type="InterPro" id="IPR021872">
    <property type="entry name" value="Csal_0991-like_N"/>
</dbReference>
<keyword evidence="4" id="KW-0408">Iron</keyword>
<dbReference type="Pfam" id="PF13183">
    <property type="entry name" value="Fer4_8"/>
    <property type="match status" value="1"/>
</dbReference>
<sequence length="639" mass="67988">MSPAFLITALLWVSVAGLAFAVAKRSSYWRLGRATAAGAFGWTNLLTIPKRYFVDLHHVVARDPYIAKTHVATAGGAIAAFALVFLNYGLAIYSPWLDKLIFLAALIMLVGAVFVWRRRSGAKAVPARLSRGPWDTLPWLLGSFALGLLLFVLVPASTMSGGLAVIFALLIAVGAFAMTMGAARGGPMKHALAGLLHLAFHPRQERFAGHADVRADATPPTALKTPVLEENEYGVGKPVEFRWNQLLSFDACVQCGKCEAACPAFAAGQPLNPKKLIQDLVTGMVGGSDAAYAGSPTPGITVGQHLGAPDRLIVSSLIEADTLWSCTTCRACVQECPMLIEHVDAIVDMRRNQTLVHGTVPGKGPEVLANLRETGTAGGFDKAARYDWAVDLDAPVAQAGKPVDVLLVAGEGAFDMRYQRTLRALVTVLNKAGVDYAVLGGEETDTGDVARRLGDEATFQRMAKQLVGTLSNLAFKRIVTADPHVMHSLRNEYRALGARFEVLHHTSLIASLVASGKLSPRAAAALADKRITYHDPCYLGRYNGETEAPRQLLKSIGIKVVEMERNGKRGRCCGGGGGAPLTDIPGKQRIPDIRIADARAIGAEVVAVGCPNCTAMLEGVVGPRPEVLDVAELVAAALE</sequence>
<dbReference type="GO" id="GO:0051539">
    <property type="term" value="F:4 iron, 4 sulfur cluster binding"/>
    <property type="evidence" value="ECO:0007669"/>
    <property type="project" value="UniProtKB-KW"/>
</dbReference>
<evidence type="ECO:0000256" key="1">
    <source>
        <dbReference type="ARBA" id="ARBA00022485"/>
    </source>
</evidence>
<protein>
    <submittedName>
        <fullName evidence="8">Fe-S oxidoreductase</fullName>
    </submittedName>
</protein>
<dbReference type="PANTHER" id="PTHR43255">
    <property type="entry name" value="IRON-SULFUR-BINDING OXIDOREDUCTASE FADF-RELATED-RELATED"/>
    <property type="match status" value="1"/>
</dbReference>
<evidence type="ECO:0000313" key="8">
    <source>
        <dbReference type="EMBL" id="SDH86579.1"/>
    </source>
</evidence>
<accession>A0A1G8FWP0</accession>
<dbReference type="SUPFAM" id="SSF46548">
    <property type="entry name" value="alpha-helical ferredoxin"/>
    <property type="match status" value="1"/>
</dbReference>
<evidence type="ECO:0000256" key="4">
    <source>
        <dbReference type="ARBA" id="ARBA00023004"/>
    </source>
</evidence>
<dbReference type="OrthoDB" id="9794954at2"/>
<name>A0A1G8FWP0_9BURK</name>
<dbReference type="InterPro" id="IPR009051">
    <property type="entry name" value="Helical_ferredxn"/>
</dbReference>
<dbReference type="PROSITE" id="PS00198">
    <property type="entry name" value="4FE4S_FER_1"/>
    <property type="match status" value="2"/>
</dbReference>
<feature type="transmembrane region" description="Helical" evidence="6">
    <location>
        <begin position="96"/>
        <end position="116"/>
    </location>
</feature>
<feature type="transmembrane region" description="Helical" evidence="6">
    <location>
        <begin position="31"/>
        <end position="48"/>
    </location>
</feature>
<evidence type="ECO:0000256" key="2">
    <source>
        <dbReference type="ARBA" id="ARBA00022723"/>
    </source>
</evidence>
<feature type="transmembrane region" description="Helical" evidence="6">
    <location>
        <begin position="162"/>
        <end position="183"/>
    </location>
</feature>
<dbReference type="AlphaFoldDB" id="A0A1G8FWP0"/>
<keyword evidence="6" id="KW-1133">Transmembrane helix</keyword>
<dbReference type="InterPro" id="IPR017896">
    <property type="entry name" value="4Fe4S_Fe-S-bd"/>
</dbReference>
<dbReference type="PANTHER" id="PTHR43255:SF1">
    <property type="entry name" value="IRON-SULFUR-BINDING OXIDOREDUCTASE FADF-RELATED"/>
    <property type="match status" value="1"/>
</dbReference>
<evidence type="ECO:0000259" key="7">
    <source>
        <dbReference type="PROSITE" id="PS51379"/>
    </source>
</evidence>
<feature type="transmembrane region" description="Helical" evidence="6">
    <location>
        <begin position="137"/>
        <end position="156"/>
    </location>
</feature>